<feature type="chain" id="PRO_5020038576" evidence="1">
    <location>
        <begin position="25"/>
        <end position="66"/>
    </location>
</feature>
<proteinExistence type="predicted"/>
<evidence type="ECO:0000313" key="2">
    <source>
        <dbReference type="EMBL" id="MOY34750.1"/>
    </source>
</evidence>
<feature type="signal peptide" evidence="1">
    <location>
        <begin position="1"/>
        <end position="24"/>
    </location>
</feature>
<sequence length="66" mass="7347">MAFLHQTPLLCGVLCFCSHAFAHAASCIAIHKQRNMITVFVSYTNYSQLNGVHYKKSTNDSSLLVN</sequence>
<keyword evidence="1" id="KW-0732">Signal</keyword>
<accession>A0A4D5RCB0</accession>
<evidence type="ECO:0000256" key="1">
    <source>
        <dbReference type="SAM" id="SignalP"/>
    </source>
</evidence>
<dbReference type="AlphaFoldDB" id="A0A4D5RCB0"/>
<organism evidence="2">
    <name type="scientific">Ixodes scapularis</name>
    <name type="common">Black-legged tick</name>
    <name type="synonym">Deer tick</name>
    <dbReference type="NCBI Taxonomy" id="6945"/>
    <lineage>
        <taxon>Eukaryota</taxon>
        <taxon>Metazoa</taxon>
        <taxon>Ecdysozoa</taxon>
        <taxon>Arthropoda</taxon>
        <taxon>Chelicerata</taxon>
        <taxon>Arachnida</taxon>
        <taxon>Acari</taxon>
        <taxon>Parasitiformes</taxon>
        <taxon>Ixodida</taxon>
        <taxon>Ixodoidea</taxon>
        <taxon>Ixodidae</taxon>
        <taxon>Ixodinae</taxon>
        <taxon>Ixodes</taxon>
    </lineage>
</organism>
<protein>
    <submittedName>
        <fullName evidence="2">Putative secreted protein</fullName>
    </submittedName>
</protein>
<name>A0A4D5RCB0_IXOSC</name>
<reference evidence="2" key="1">
    <citation type="submission" date="2019-04" db="EMBL/GenBank/DDBJ databases">
        <title>An insight into the mialome of Ixodes scapularis.</title>
        <authorList>
            <person name="Ribeiro J.M."/>
            <person name="Mather T.N."/>
            <person name="Karim S."/>
        </authorList>
    </citation>
    <scope>NUCLEOTIDE SEQUENCE</scope>
</reference>
<dbReference type="EMBL" id="GHJT01000779">
    <property type="protein sequence ID" value="MOY34750.1"/>
    <property type="molecule type" value="Transcribed_RNA"/>
</dbReference>